<dbReference type="EMBL" id="AMQM01006457">
    <property type="status" value="NOT_ANNOTATED_CDS"/>
    <property type="molecule type" value="Genomic_DNA"/>
</dbReference>
<dbReference type="GeneID" id="20212610"/>
<dbReference type="InterPro" id="IPR013783">
    <property type="entry name" value="Ig-like_fold"/>
</dbReference>
<reference evidence="6" key="3">
    <citation type="submission" date="2015-06" db="UniProtKB">
        <authorList>
            <consortium name="EnsemblMetazoa"/>
        </authorList>
    </citation>
    <scope>IDENTIFICATION</scope>
</reference>
<keyword evidence="2" id="KW-0472">Membrane</keyword>
<feature type="region of interest" description="Disordered" evidence="1">
    <location>
        <begin position="475"/>
        <end position="667"/>
    </location>
</feature>
<dbReference type="EnsemblMetazoa" id="HelroT193348">
    <property type="protein sequence ID" value="HelroP193348"/>
    <property type="gene ID" value="HelroG193348"/>
</dbReference>
<feature type="region of interest" description="Disordered" evidence="1">
    <location>
        <begin position="395"/>
        <end position="458"/>
    </location>
</feature>
<dbReference type="Gene3D" id="2.60.40.10">
    <property type="entry name" value="Immunoglobulins"/>
    <property type="match status" value="1"/>
</dbReference>
<feature type="compositionally biased region" description="Polar residues" evidence="1">
    <location>
        <begin position="592"/>
        <end position="603"/>
    </location>
</feature>
<dbReference type="InParanoid" id="T1FUW4"/>
<dbReference type="HOGENOM" id="CLU_411791_0_0_1"/>
<feature type="compositionally biased region" description="Low complexity" evidence="1">
    <location>
        <begin position="419"/>
        <end position="431"/>
    </location>
</feature>
<reference evidence="5 7" key="2">
    <citation type="journal article" date="2013" name="Nature">
        <title>Insights into bilaterian evolution from three spiralian genomes.</title>
        <authorList>
            <person name="Simakov O."/>
            <person name="Marletaz F."/>
            <person name="Cho S.J."/>
            <person name="Edsinger-Gonzales E."/>
            <person name="Havlak P."/>
            <person name="Hellsten U."/>
            <person name="Kuo D.H."/>
            <person name="Larsson T."/>
            <person name="Lv J."/>
            <person name="Arendt D."/>
            <person name="Savage R."/>
            <person name="Osoegawa K."/>
            <person name="de Jong P."/>
            <person name="Grimwood J."/>
            <person name="Chapman J.A."/>
            <person name="Shapiro H."/>
            <person name="Aerts A."/>
            <person name="Otillar R.P."/>
            <person name="Terry A.Y."/>
            <person name="Boore J.L."/>
            <person name="Grigoriev I.V."/>
            <person name="Lindberg D.R."/>
            <person name="Seaver E.C."/>
            <person name="Weisblat D.A."/>
            <person name="Putnam N.H."/>
            <person name="Rokhsar D.S."/>
        </authorList>
    </citation>
    <scope>NUCLEOTIDE SEQUENCE</scope>
</reference>
<feature type="domain" description="Ig-like" evidence="4">
    <location>
        <begin position="236"/>
        <end position="321"/>
    </location>
</feature>
<evidence type="ECO:0000313" key="5">
    <source>
        <dbReference type="EMBL" id="ESN97041.1"/>
    </source>
</evidence>
<feature type="transmembrane region" description="Helical" evidence="2">
    <location>
        <begin position="338"/>
        <end position="366"/>
    </location>
</feature>
<dbReference type="EMBL" id="KB097456">
    <property type="protein sequence ID" value="ESN97041.1"/>
    <property type="molecule type" value="Genomic_DNA"/>
</dbReference>
<keyword evidence="7" id="KW-1185">Reference proteome</keyword>
<evidence type="ECO:0000256" key="2">
    <source>
        <dbReference type="SAM" id="Phobius"/>
    </source>
</evidence>
<dbReference type="KEGG" id="hro:HELRODRAFT_193348"/>
<proteinExistence type="predicted"/>
<keyword evidence="2" id="KW-1133">Transmembrane helix</keyword>
<dbReference type="CTD" id="20212610"/>
<feature type="domain" description="Ig-like" evidence="4">
    <location>
        <begin position="29"/>
        <end position="124"/>
    </location>
</feature>
<feature type="compositionally biased region" description="Basic and acidic residues" evidence="1">
    <location>
        <begin position="605"/>
        <end position="619"/>
    </location>
</feature>
<feature type="compositionally biased region" description="Polar residues" evidence="1">
    <location>
        <begin position="439"/>
        <end position="448"/>
    </location>
</feature>
<name>T1FUW4_HELRO</name>
<sequence length="667" mass="72474">MRSRMIYSAILSCFVLLVEFMCSNVKGQPQTVNMIEIPRDTAALKDSKMVMLNCTPTPGLTVNWKASVHWDLDMIDIYPTPTPANPNFTTSEGGTTLYIKQLTNDLAAVYRCTVGSQRVDARVAAMEPVRCPTDITRKVGENFTVVCNSGFVSKMLPTIYILDGVGRVVAKKTASDSGPLNLIGNLTAEADMDGTRFSCRVDFLDAPSSRLQPSAPMAGSADYEDLCHFAVRVMHPVTKAEINSTLSPPEVNKVVVGDVINCTANGNPTPDFQWFHNTTNQTLSTSPSLIITEQLNIKQTVMVTCVASKFYDGVLYSTGASVLLFVTSNTEEVKSPAVAPWVIAVAVIVPLLVIFLVVAIIIICCLKRKKGNQPYKATSVPKKKGPYVTTATDEVTFTPNKPAPPLSGQIYNPPAASQKPKNSKPTSPTKNAPARPLYSNDNFNNPSMPLNAGHGALGMTGLNRSQDFHYNSRGQLVESPYSPTPTTNISAVDGPGMVPVKRVEGRQQASNVRSQPPFTNAAETKLSGRHPQNFNNNNNNYDDDDDDEFDDEDERLPVSPPPPKQLPYQHQKPMQPLQQPPYKAQQPKMTRESSVTSGSSARSNDAPRDVPRKQKDGKKSSQSKYTGSGNMVTSPRIVSKDPSGAQGNFGFKTSGNYDTNSLQGSEV</sequence>
<feature type="signal peptide" evidence="3">
    <location>
        <begin position="1"/>
        <end position="27"/>
    </location>
</feature>
<dbReference type="RefSeq" id="XP_009024828.1">
    <property type="nucleotide sequence ID" value="XM_009026580.1"/>
</dbReference>
<evidence type="ECO:0000259" key="4">
    <source>
        <dbReference type="PROSITE" id="PS50835"/>
    </source>
</evidence>
<dbReference type="Proteomes" id="UP000015101">
    <property type="component" value="Unassembled WGS sequence"/>
</dbReference>
<keyword evidence="3" id="KW-0732">Signal</keyword>
<dbReference type="PROSITE" id="PS50835">
    <property type="entry name" value="IG_LIKE"/>
    <property type="match status" value="2"/>
</dbReference>
<evidence type="ECO:0000256" key="1">
    <source>
        <dbReference type="SAM" id="MobiDB-lite"/>
    </source>
</evidence>
<dbReference type="InterPro" id="IPR007110">
    <property type="entry name" value="Ig-like_dom"/>
</dbReference>
<gene>
    <name evidence="6" type="primary">20212610</name>
    <name evidence="5" type="ORF">HELRODRAFT_193348</name>
</gene>
<protein>
    <recommendedName>
        <fullName evidence="4">Ig-like domain-containing protein</fullName>
    </recommendedName>
</protein>
<dbReference type="AlphaFoldDB" id="T1FUW4"/>
<evidence type="ECO:0000313" key="6">
    <source>
        <dbReference type="EnsemblMetazoa" id="HelroP193348"/>
    </source>
</evidence>
<evidence type="ECO:0000256" key="3">
    <source>
        <dbReference type="SAM" id="SignalP"/>
    </source>
</evidence>
<reference evidence="7" key="1">
    <citation type="submission" date="2012-12" db="EMBL/GenBank/DDBJ databases">
        <authorList>
            <person name="Hellsten U."/>
            <person name="Grimwood J."/>
            <person name="Chapman J.A."/>
            <person name="Shapiro H."/>
            <person name="Aerts A."/>
            <person name="Otillar R.P."/>
            <person name="Terry A.Y."/>
            <person name="Boore J.L."/>
            <person name="Simakov O."/>
            <person name="Marletaz F."/>
            <person name="Cho S.-J."/>
            <person name="Edsinger-Gonzales E."/>
            <person name="Havlak P."/>
            <person name="Kuo D.-H."/>
            <person name="Larsson T."/>
            <person name="Lv J."/>
            <person name="Arendt D."/>
            <person name="Savage R."/>
            <person name="Osoegawa K."/>
            <person name="de Jong P."/>
            <person name="Lindberg D.R."/>
            <person name="Seaver E.C."/>
            <person name="Weisblat D.A."/>
            <person name="Putnam N.H."/>
            <person name="Grigoriev I.V."/>
            <person name="Rokhsar D.S."/>
        </authorList>
    </citation>
    <scope>NUCLEOTIDE SEQUENCE</scope>
</reference>
<feature type="compositionally biased region" description="Acidic residues" evidence="1">
    <location>
        <begin position="541"/>
        <end position="554"/>
    </location>
</feature>
<accession>T1FUW4</accession>
<evidence type="ECO:0000313" key="7">
    <source>
        <dbReference type="Proteomes" id="UP000015101"/>
    </source>
</evidence>
<feature type="compositionally biased region" description="Polar residues" evidence="1">
    <location>
        <begin position="651"/>
        <end position="667"/>
    </location>
</feature>
<feature type="chain" id="PRO_5010981064" description="Ig-like domain-containing protein" evidence="3">
    <location>
        <begin position="28"/>
        <end position="667"/>
    </location>
</feature>
<dbReference type="OMA" id="YSAILSC"/>
<feature type="compositionally biased region" description="Polar residues" evidence="1">
    <location>
        <begin position="507"/>
        <end position="522"/>
    </location>
</feature>
<keyword evidence="2" id="KW-0812">Transmembrane</keyword>
<organism evidence="6 7">
    <name type="scientific">Helobdella robusta</name>
    <name type="common">Californian leech</name>
    <dbReference type="NCBI Taxonomy" id="6412"/>
    <lineage>
        <taxon>Eukaryota</taxon>
        <taxon>Metazoa</taxon>
        <taxon>Spiralia</taxon>
        <taxon>Lophotrochozoa</taxon>
        <taxon>Annelida</taxon>
        <taxon>Clitellata</taxon>
        <taxon>Hirudinea</taxon>
        <taxon>Rhynchobdellida</taxon>
        <taxon>Glossiphoniidae</taxon>
        <taxon>Helobdella</taxon>
    </lineage>
</organism>